<dbReference type="InterPro" id="IPR050065">
    <property type="entry name" value="GlmU-like"/>
</dbReference>
<evidence type="ECO:0000313" key="4">
    <source>
        <dbReference type="Proteomes" id="UP000001822"/>
    </source>
</evidence>
<keyword evidence="2" id="KW-0012">Acyltransferase</keyword>
<name>A0A6N4SNB1_CYTH3</name>
<protein>
    <recommendedName>
        <fullName evidence="5">Glucose-1-phosphate thymidylyltransferase</fullName>
    </recommendedName>
</protein>
<dbReference type="Proteomes" id="UP000001822">
    <property type="component" value="Chromosome"/>
</dbReference>
<dbReference type="RefSeq" id="WP_011583895.1">
    <property type="nucleotide sequence ID" value="NC_008255.1"/>
</dbReference>
<dbReference type="AlphaFoldDB" id="A0A6N4SNB1"/>
<dbReference type="InterPro" id="IPR011004">
    <property type="entry name" value="Trimer_LpxA-like_sf"/>
</dbReference>
<gene>
    <name evidence="3" type="ordered locus">CHU_0490</name>
</gene>
<dbReference type="PANTHER" id="PTHR43584">
    <property type="entry name" value="NUCLEOTIDYL TRANSFERASE"/>
    <property type="match status" value="1"/>
</dbReference>
<dbReference type="KEGG" id="chu:CHU_0490"/>
<accession>A0A6N4SNB1</accession>
<dbReference type="GO" id="GO:0016746">
    <property type="term" value="F:acyltransferase activity"/>
    <property type="evidence" value="ECO:0007669"/>
    <property type="project" value="UniProtKB-KW"/>
</dbReference>
<evidence type="ECO:0008006" key="5">
    <source>
        <dbReference type="Google" id="ProtNLM"/>
    </source>
</evidence>
<evidence type="ECO:0000256" key="1">
    <source>
        <dbReference type="ARBA" id="ARBA00022679"/>
    </source>
</evidence>
<reference evidence="3 4" key="1">
    <citation type="journal article" date="2007" name="Appl. Environ. Microbiol.">
        <title>Genome sequence of the cellulolytic gliding bacterium Cytophaga hutchinsonii.</title>
        <authorList>
            <person name="Xie G."/>
            <person name="Bruce D.C."/>
            <person name="Challacombe J.F."/>
            <person name="Chertkov O."/>
            <person name="Detter J.C."/>
            <person name="Gilna P."/>
            <person name="Han C.S."/>
            <person name="Lucas S."/>
            <person name="Misra M."/>
            <person name="Myers G.L."/>
            <person name="Richardson P."/>
            <person name="Tapia R."/>
            <person name="Thayer N."/>
            <person name="Thompson L.S."/>
            <person name="Brettin T.S."/>
            <person name="Henrissat B."/>
            <person name="Wilson D.B."/>
            <person name="McBride M.J."/>
        </authorList>
    </citation>
    <scope>NUCLEOTIDE SEQUENCE [LARGE SCALE GENOMIC DNA]</scope>
    <source>
        <strain evidence="4">ATCC 33406 / DSM 1761 / CIP 103989 / NBRC 15051 / NCIMB 9469 / D465</strain>
    </source>
</reference>
<dbReference type="EMBL" id="CP000383">
    <property type="protein sequence ID" value="ABG57779.1"/>
    <property type="molecule type" value="Genomic_DNA"/>
</dbReference>
<evidence type="ECO:0000256" key="2">
    <source>
        <dbReference type="ARBA" id="ARBA00023315"/>
    </source>
</evidence>
<dbReference type="GO" id="GO:0016779">
    <property type="term" value="F:nucleotidyltransferase activity"/>
    <property type="evidence" value="ECO:0007669"/>
    <property type="project" value="UniProtKB-ARBA"/>
</dbReference>
<proteinExistence type="predicted"/>
<dbReference type="NCBIfam" id="TIGR03991">
    <property type="entry name" value="alt_bact_glmU"/>
    <property type="match status" value="1"/>
</dbReference>
<dbReference type="OrthoDB" id="9784832at2"/>
<organism evidence="3 4">
    <name type="scientific">Cytophaga hutchinsonii (strain ATCC 33406 / DSM 1761 / CIP 103989 / NBRC 15051 / NCIMB 9469 / D465)</name>
    <dbReference type="NCBI Taxonomy" id="269798"/>
    <lineage>
        <taxon>Bacteria</taxon>
        <taxon>Pseudomonadati</taxon>
        <taxon>Bacteroidota</taxon>
        <taxon>Cytophagia</taxon>
        <taxon>Cytophagales</taxon>
        <taxon>Cytophagaceae</taxon>
        <taxon>Cytophaga</taxon>
    </lineage>
</organism>
<dbReference type="Pfam" id="PF13562">
    <property type="entry name" value="NTP_transf_4"/>
    <property type="match status" value="1"/>
</dbReference>
<dbReference type="CDD" id="cd05635">
    <property type="entry name" value="LbH_unknown"/>
    <property type="match status" value="1"/>
</dbReference>
<keyword evidence="4" id="KW-1185">Reference proteome</keyword>
<dbReference type="SUPFAM" id="SSF51161">
    <property type="entry name" value="Trimeric LpxA-like enzymes"/>
    <property type="match status" value="1"/>
</dbReference>
<dbReference type="InterPro" id="IPR023917">
    <property type="entry name" value="Bifunctiontional_GlmU_bac-type"/>
</dbReference>
<keyword evidence="1" id="KW-0808">Transferase</keyword>
<dbReference type="Gene3D" id="2.160.10.10">
    <property type="entry name" value="Hexapeptide repeat proteins"/>
    <property type="match status" value="1"/>
</dbReference>
<evidence type="ECO:0000313" key="3">
    <source>
        <dbReference type="EMBL" id="ABG57779.1"/>
    </source>
</evidence>
<sequence>MNILFFDEPGVRKALLPLTFTRPTAELRIGIYTIREKWQQYFLNAHCYFQTETYLQGKYPSVESAEYVINGSVCPNEHLVGEILKLQEGEGLVYQGMILASKGILKKHIDYFQEVLVIRQLSDLFTHNGAEIRSDFNLITKDRTSCAIEDKHTIVYNPSNIFIENGVKIRAAIINAEDGPVYIGKDAEIQEGAIIKGPFAACQGAVVAMGSKMRGDNTLGPYCKVGGEVSNTIFIGYSNKVHDGFIGNSVIGEWCNLAAGTNVSNLKNNYSSIKVHSYVHDELEDTGKIFHGLIMGDYSRCGINAMFNTGSVVGVSCNIYDAAFPPKFIPSFAWGSAAGFTEFRLEEACDVAKKGMARRKVELSGDDISILKHIFQAEAPQRSVVLKTK</sequence>